<organism evidence="1">
    <name type="scientific">Spirodela intermedia</name>
    <name type="common">Intermediate duckweed</name>
    <dbReference type="NCBI Taxonomy" id="51605"/>
    <lineage>
        <taxon>Eukaryota</taxon>
        <taxon>Viridiplantae</taxon>
        <taxon>Streptophyta</taxon>
        <taxon>Embryophyta</taxon>
        <taxon>Tracheophyta</taxon>
        <taxon>Spermatophyta</taxon>
        <taxon>Magnoliopsida</taxon>
        <taxon>Liliopsida</taxon>
        <taxon>Araceae</taxon>
        <taxon>Lemnoideae</taxon>
        <taxon>Spirodela</taxon>
    </lineage>
</organism>
<proteinExistence type="predicted"/>
<accession>A0A7I8JN08</accession>
<dbReference type="OrthoDB" id="1918258at2759"/>
<reference evidence="1" key="1">
    <citation type="submission" date="2019-12" db="EMBL/GenBank/DDBJ databases">
        <authorList>
            <person name="Scholz U."/>
            <person name="Mascher M."/>
            <person name="Fiebig A."/>
        </authorList>
    </citation>
    <scope>NUCLEOTIDE SEQUENCE</scope>
</reference>
<dbReference type="EMBL" id="LR743602">
    <property type="protein sequence ID" value="CAA2632319.1"/>
    <property type="molecule type" value="Genomic_DNA"/>
</dbReference>
<evidence type="ECO:0000313" key="1">
    <source>
        <dbReference type="EMBL" id="CAA2632319.1"/>
    </source>
</evidence>
<dbReference type="PANTHER" id="PTHR33785">
    <property type="entry name" value="OS06G0550800 PROTEIN"/>
    <property type="match status" value="1"/>
</dbReference>
<protein>
    <submittedName>
        <fullName evidence="1">Uncharacterized protein</fullName>
    </submittedName>
</protein>
<name>A0A7I8JN08_SPIIN</name>
<dbReference type="Proteomes" id="UP000663760">
    <property type="component" value="Chromosome 15"/>
</dbReference>
<dbReference type="PANTHER" id="PTHR33785:SF5">
    <property type="entry name" value="SERINE_ARGININE REPETITIVE MATRIX PROTEIN"/>
    <property type="match status" value="1"/>
</dbReference>
<gene>
    <name evidence="1" type="ORF">SI7747_15017944</name>
    <name evidence="2" type="ORF">SI8410_15019316</name>
</gene>
<keyword evidence="3" id="KW-1185">Reference proteome</keyword>
<dbReference type="EMBL" id="LR746278">
    <property type="protein sequence ID" value="CAA7408638.1"/>
    <property type="molecule type" value="Genomic_DNA"/>
</dbReference>
<evidence type="ECO:0000313" key="3">
    <source>
        <dbReference type="Proteomes" id="UP000663760"/>
    </source>
</evidence>
<dbReference type="AlphaFoldDB" id="A0A7I8JN08"/>
<sequence length="112" mass="12527">MGRKKWRSLSDLEIEEVQGFKDLGFVFDKEAINPSVMEVIPGLRDRRPPAVGSGEEEEAPAVPRPYLSEAWLAQKSAPPPTLDWFGGSSPADRKLHLRLWAQVVASNVRQEC</sequence>
<evidence type="ECO:0000313" key="2">
    <source>
        <dbReference type="EMBL" id="CAA7408638.1"/>
    </source>
</evidence>